<dbReference type="PANTHER" id="PTHR34351:SF2">
    <property type="entry name" value="DUF58 DOMAIN-CONTAINING PROTEIN"/>
    <property type="match status" value="1"/>
</dbReference>
<dbReference type="InterPro" id="IPR002881">
    <property type="entry name" value="DUF58"/>
</dbReference>
<dbReference type="PANTHER" id="PTHR34351">
    <property type="entry name" value="SLR1927 PROTEIN-RELATED"/>
    <property type="match status" value="1"/>
</dbReference>
<sequence length="438" mass="47428">MTTPVQPLDAVPEAMAPSGEPADPSTPEFRAPESERATWGQVVAFVARRAWAGFLRGISVIRTIGWVAIGAAVCCWIVGPLNGWRELTTAAIALTIVIVLCALFLIGRTAYDVSLDLSRSRVVVGEHAEGGLILRNPTARAIASSRVVLPVGQGRGVFAVRRLATDESVTELFQIPTHTRGVLPVGPVSVLRGDPLGLFERVEQRADPTDLYVHPRTVGFSSDTLGFVRDLEGLPTSDLARDDIAFHALTEYQPGDDLRHVHWRSTARTGVTMMRTYEQTRRSHFVIAISRARHEYRSDEEFELAVSIAASIGRRGMRDAFDVDLRTQSRAMRGDSERHMLDSLADLDLDRTRQGIDELGAFVGADIPAASFVVLVTGRGASATELRAAVSRIPSGARTLVCIADEGADPSLRRIADAPVASIGTLDMLPRAIVRALG</sequence>
<organism evidence="4 5">
    <name type="scientific">Candidatus Microbacterium stercoravium</name>
    <dbReference type="NCBI Taxonomy" id="2838697"/>
    <lineage>
        <taxon>Bacteria</taxon>
        <taxon>Bacillati</taxon>
        <taxon>Actinomycetota</taxon>
        <taxon>Actinomycetes</taxon>
        <taxon>Micrococcales</taxon>
        <taxon>Microbacteriaceae</taxon>
        <taxon>Microbacterium</taxon>
    </lineage>
</organism>
<name>A0A9D2H7I9_9MICO</name>
<evidence type="ECO:0000313" key="4">
    <source>
        <dbReference type="EMBL" id="HJA04975.1"/>
    </source>
</evidence>
<dbReference type="EMBL" id="DXAM01000127">
    <property type="protein sequence ID" value="HJA04975.1"/>
    <property type="molecule type" value="Genomic_DNA"/>
</dbReference>
<proteinExistence type="predicted"/>
<feature type="transmembrane region" description="Helical" evidence="2">
    <location>
        <begin position="58"/>
        <end position="79"/>
    </location>
</feature>
<dbReference type="Proteomes" id="UP000824220">
    <property type="component" value="Unassembled WGS sequence"/>
</dbReference>
<keyword evidence="2" id="KW-0812">Transmembrane</keyword>
<dbReference type="AlphaFoldDB" id="A0A9D2H7I9"/>
<evidence type="ECO:0000313" key="5">
    <source>
        <dbReference type="Proteomes" id="UP000824220"/>
    </source>
</evidence>
<feature type="region of interest" description="Disordered" evidence="1">
    <location>
        <begin position="1"/>
        <end position="34"/>
    </location>
</feature>
<comment type="caution">
    <text evidence="4">The sequence shown here is derived from an EMBL/GenBank/DDBJ whole genome shotgun (WGS) entry which is preliminary data.</text>
</comment>
<evidence type="ECO:0000256" key="1">
    <source>
        <dbReference type="SAM" id="MobiDB-lite"/>
    </source>
</evidence>
<keyword evidence="2" id="KW-1133">Transmembrane helix</keyword>
<accession>A0A9D2H7I9</accession>
<protein>
    <submittedName>
        <fullName evidence="4">DUF58 domain-containing protein</fullName>
    </submittedName>
</protein>
<dbReference type="Pfam" id="PF01882">
    <property type="entry name" value="DUF58"/>
    <property type="match status" value="1"/>
</dbReference>
<reference evidence="4" key="1">
    <citation type="journal article" date="2021" name="PeerJ">
        <title>Extensive microbial diversity within the chicken gut microbiome revealed by metagenomics and culture.</title>
        <authorList>
            <person name="Gilroy R."/>
            <person name="Ravi A."/>
            <person name="Getino M."/>
            <person name="Pursley I."/>
            <person name="Horton D.L."/>
            <person name="Alikhan N.F."/>
            <person name="Baker D."/>
            <person name="Gharbi K."/>
            <person name="Hall N."/>
            <person name="Watson M."/>
            <person name="Adriaenssens E.M."/>
            <person name="Foster-Nyarko E."/>
            <person name="Jarju S."/>
            <person name="Secka A."/>
            <person name="Antonio M."/>
            <person name="Oren A."/>
            <person name="Chaudhuri R.R."/>
            <person name="La Ragione R."/>
            <person name="Hildebrand F."/>
            <person name="Pallen M.J."/>
        </authorList>
    </citation>
    <scope>NUCLEOTIDE SEQUENCE</scope>
    <source>
        <strain evidence="4">ChiHjej8B7-3636</strain>
    </source>
</reference>
<feature type="transmembrane region" description="Helical" evidence="2">
    <location>
        <begin position="91"/>
        <end position="111"/>
    </location>
</feature>
<evidence type="ECO:0000259" key="3">
    <source>
        <dbReference type="Pfam" id="PF01882"/>
    </source>
</evidence>
<feature type="domain" description="DUF58" evidence="3">
    <location>
        <begin position="251"/>
        <end position="313"/>
    </location>
</feature>
<keyword evidence="2" id="KW-0472">Membrane</keyword>
<evidence type="ECO:0000256" key="2">
    <source>
        <dbReference type="SAM" id="Phobius"/>
    </source>
</evidence>
<reference evidence="4" key="2">
    <citation type="submission" date="2021-04" db="EMBL/GenBank/DDBJ databases">
        <authorList>
            <person name="Gilroy R."/>
        </authorList>
    </citation>
    <scope>NUCLEOTIDE SEQUENCE</scope>
    <source>
        <strain evidence="4">ChiHjej8B7-3636</strain>
    </source>
</reference>
<gene>
    <name evidence="4" type="ORF">H9800_08985</name>
</gene>